<feature type="region of interest" description="Disordered" evidence="1">
    <location>
        <begin position="1"/>
        <end position="25"/>
    </location>
</feature>
<accession>A0A6I2F9A3</accession>
<dbReference type="InterPro" id="IPR051781">
    <property type="entry name" value="Metallo-dep_Hydrolase"/>
</dbReference>
<reference evidence="2 3" key="1">
    <citation type="submission" date="2019-10" db="EMBL/GenBank/DDBJ databases">
        <authorList>
            <person name="Nie G."/>
            <person name="Ming H."/>
            <person name="Yi B."/>
        </authorList>
    </citation>
    <scope>NUCLEOTIDE SEQUENCE [LARGE SCALE GENOMIC DNA]</scope>
    <source>
        <strain evidence="2 3">CFH 90414</strain>
    </source>
</reference>
<gene>
    <name evidence="2" type="ORF">GE115_05310</name>
</gene>
<dbReference type="InterPro" id="IPR032466">
    <property type="entry name" value="Metal_Hydrolase"/>
</dbReference>
<evidence type="ECO:0000256" key="1">
    <source>
        <dbReference type="SAM" id="MobiDB-lite"/>
    </source>
</evidence>
<dbReference type="RefSeq" id="WP_153683722.1">
    <property type="nucleotide sequence ID" value="NZ_WJIF01000002.1"/>
</dbReference>
<evidence type="ECO:0000313" key="2">
    <source>
        <dbReference type="EMBL" id="MRG59290.1"/>
    </source>
</evidence>
<evidence type="ECO:0000313" key="3">
    <source>
        <dbReference type="Proteomes" id="UP000431080"/>
    </source>
</evidence>
<evidence type="ECO:0008006" key="4">
    <source>
        <dbReference type="Google" id="ProtNLM"/>
    </source>
</evidence>
<dbReference type="Proteomes" id="UP000431080">
    <property type="component" value="Unassembled WGS sequence"/>
</dbReference>
<feature type="region of interest" description="Disordered" evidence="1">
    <location>
        <begin position="336"/>
        <end position="411"/>
    </location>
</feature>
<feature type="compositionally biased region" description="Basic and acidic residues" evidence="1">
    <location>
        <begin position="392"/>
        <end position="411"/>
    </location>
</feature>
<dbReference type="PANTHER" id="PTHR43135:SF3">
    <property type="entry name" value="ALPHA-D-RIBOSE 1-METHYLPHOSPHONATE 5-TRIPHOSPHATE DIPHOSPHATASE"/>
    <property type="match status" value="1"/>
</dbReference>
<dbReference type="Gene3D" id="3.20.20.140">
    <property type="entry name" value="Metal-dependent hydrolases"/>
    <property type="match status" value="1"/>
</dbReference>
<proteinExistence type="predicted"/>
<keyword evidence="3" id="KW-1185">Reference proteome</keyword>
<comment type="caution">
    <text evidence="2">The sequence shown here is derived from an EMBL/GenBank/DDBJ whole genome shotgun (WGS) entry which is preliminary data.</text>
</comment>
<sequence>MPRPDDLGGAGPLGRGPLGRGQLGRGPLDLGPLARAARRSLNGEHPGEVGIALPPLCDHHVHLGLADAGAVRAGGIAAVLDLGWDPAVIARLAATVDVPRIAFAGALLAAPGGYPLGRWGPPTAVHEVAEHGHGHGHGDRLGQGHGDRRAHGPGDGRVHGHDAAGTPADHAVREQAAFGASVIKITLNSDAGPVFGDDVLADVVGAARAAGLPVVAHVEGEDMARRAIEAGIDALAHTPWTERLDDALIAEAVDRGQRWISTLDIHGWGAGGADHDRAVDNLRRFHAAGGVVLYGTDLGNGDLPAGVNPREVAGLVASGLDPAAILSAMTAAWPGGRSRSREAVDAREASVTVDRRDAPAARDPRERHERHEVHEGHEGHDAPEASVAPASPDRRDAPGARGSFDARDDTHDPFDALEALATFVAGPPPAAIEDLGAWLATARILPAEELEPIDR</sequence>
<feature type="compositionally biased region" description="Basic and acidic residues" evidence="1">
    <location>
        <begin position="129"/>
        <end position="162"/>
    </location>
</feature>
<name>A0A6I2F9A3_9MICO</name>
<dbReference type="SUPFAM" id="SSF51556">
    <property type="entry name" value="Metallo-dependent hydrolases"/>
    <property type="match status" value="1"/>
</dbReference>
<dbReference type="AlphaFoldDB" id="A0A6I2F9A3"/>
<protein>
    <recommendedName>
        <fullName evidence="4">Amidohydrolase-related domain-containing protein</fullName>
    </recommendedName>
</protein>
<organism evidence="2 3">
    <name type="scientific">Agromyces agglutinans</name>
    <dbReference type="NCBI Taxonomy" id="2662258"/>
    <lineage>
        <taxon>Bacteria</taxon>
        <taxon>Bacillati</taxon>
        <taxon>Actinomycetota</taxon>
        <taxon>Actinomycetes</taxon>
        <taxon>Micrococcales</taxon>
        <taxon>Microbacteriaceae</taxon>
        <taxon>Agromyces</taxon>
    </lineage>
</organism>
<dbReference type="PANTHER" id="PTHR43135">
    <property type="entry name" value="ALPHA-D-RIBOSE 1-METHYLPHOSPHONATE 5-TRIPHOSPHATE DIPHOSPHATASE"/>
    <property type="match status" value="1"/>
</dbReference>
<feature type="compositionally biased region" description="Basic and acidic residues" evidence="1">
    <location>
        <begin position="339"/>
        <end position="383"/>
    </location>
</feature>
<feature type="region of interest" description="Disordered" evidence="1">
    <location>
        <begin position="129"/>
        <end position="165"/>
    </location>
</feature>
<dbReference type="EMBL" id="WJIF01000002">
    <property type="protein sequence ID" value="MRG59290.1"/>
    <property type="molecule type" value="Genomic_DNA"/>
</dbReference>
<feature type="compositionally biased region" description="Gly residues" evidence="1">
    <location>
        <begin position="8"/>
        <end position="24"/>
    </location>
</feature>